<comment type="caution">
    <text evidence="1">The sequence shown here is derived from an EMBL/GenBank/DDBJ whole genome shotgun (WGS) entry which is preliminary data.</text>
</comment>
<sequence>NGSEDFTVITNPNALGSREEAEVASENSAIIGGVSWYSPAQRLLLAAEFKTASSKVQDDSPDRGVENTLDQTALRAGAEYFFGETVVGRGGLIYQIDDYAFEDTPDLDDTYATVRVAGGLGLIPTGAIWQFDLALDAVLSSDLDNKQINFGAYVKYLF</sequence>
<evidence type="ECO:0000313" key="1">
    <source>
        <dbReference type="EMBL" id="NNF06180.1"/>
    </source>
</evidence>
<dbReference type="Proteomes" id="UP000547674">
    <property type="component" value="Unassembled WGS sequence"/>
</dbReference>
<dbReference type="AlphaFoldDB" id="A0A7Y2EA36"/>
<dbReference type="EMBL" id="JABDJR010000207">
    <property type="protein sequence ID" value="NNF06180.1"/>
    <property type="molecule type" value="Genomic_DNA"/>
</dbReference>
<gene>
    <name evidence="1" type="ORF">HKN21_05420</name>
</gene>
<accession>A0A7Y2EA36</accession>
<proteinExistence type="predicted"/>
<dbReference type="Gene3D" id="2.40.160.60">
    <property type="entry name" value="Outer membrane protein transport protein (OMPP1/FadL/TodX)"/>
    <property type="match status" value="1"/>
</dbReference>
<name>A0A7Y2EA36_UNCEI</name>
<feature type="non-terminal residue" evidence="1">
    <location>
        <position position="1"/>
    </location>
</feature>
<protein>
    <submittedName>
        <fullName evidence="1">Uncharacterized protein</fullName>
    </submittedName>
</protein>
<evidence type="ECO:0000313" key="2">
    <source>
        <dbReference type="Proteomes" id="UP000547674"/>
    </source>
</evidence>
<reference evidence="1 2" key="1">
    <citation type="submission" date="2020-03" db="EMBL/GenBank/DDBJ databases">
        <title>Metabolic flexibility allows generalist bacteria to become dominant in a frequently disturbed ecosystem.</title>
        <authorList>
            <person name="Chen Y.-J."/>
            <person name="Leung P.M."/>
            <person name="Bay S.K."/>
            <person name="Hugenholtz P."/>
            <person name="Kessler A.J."/>
            <person name="Shelley G."/>
            <person name="Waite D.W."/>
            <person name="Cook P.L."/>
            <person name="Greening C."/>
        </authorList>
    </citation>
    <scope>NUCLEOTIDE SEQUENCE [LARGE SCALE GENOMIC DNA]</scope>
    <source>
        <strain evidence="1">SS_bin_28</strain>
    </source>
</reference>
<organism evidence="1 2">
    <name type="scientific">Eiseniibacteriota bacterium</name>
    <dbReference type="NCBI Taxonomy" id="2212470"/>
    <lineage>
        <taxon>Bacteria</taxon>
        <taxon>Candidatus Eiseniibacteriota</taxon>
    </lineage>
</organism>